<evidence type="ECO:0000259" key="1">
    <source>
        <dbReference type="Pfam" id="PF21686"/>
    </source>
</evidence>
<keyword evidence="2" id="KW-0436">Ligase</keyword>
<dbReference type="Pfam" id="PF21686">
    <property type="entry name" value="LigD_Prim-Pol"/>
    <property type="match status" value="1"/>
</dbReference>
<proteinExistence type="predicted"/>
<dbReference type="InterPro" id="IPR052171">
    <property type="entry name" value="NHEJ_LigD"/>
</dbReference>
<dbReference type="Proteomes" id="UP000198636">
    <property type="component" value="Unassembled WGS sequence"/>
</dbReference>
<accession>A0A1G5LBB2</accession>
<evidence type="ECO:0000313" key="3">
    <source>
        <dbReference type="Proteomes" id="UP000198636"/>
    </source>
</evidence>
<dbReference type="Gene3D" id="3.90.920.10">
    <property type="entry name" value="DNA primase, PRIM domain"/>
    <property type="match status" value="1"/>
</dbReference>
<keyword evidence="3" id="KW-1185">Reference proteome</keyword>
<reference evidence="2 3" key="1">
    <citation type="submission" date="2016-10" db="EMBL/GenBank/DDBJ databases">
        <authorList>
            <person name="de Groot N.N."/>
        </authorList>
    </citation>
    <scope>NUCLEOTIDE SEQUENCE [LARGE SCALE GENOMIC DNA]</scope>
    <source>
        <strain evidence="2 3">DSM 18978</strain>
    </source>
</reference>
<dbReference type="STRING" id="1120976.SAMN03080606_04265"/>
<dbReference type="PANTHER" id="PTHR42705">
    <property type="entry name" value="BIFUNCTIONAL NON-HOMOLOGOUS END JOINING PROTEIN LIGD"/>
    <property type="match status" value="1"/>
</dbReference>
<gene>
    <name evidence="2" type="ORF">SAMN03080606_04265</name>
</gene>
<feature type="domain" description="DNA ligase D polymerase" evidence="1">
    <location>
        <begin position="2"/>
        <end position="132"/>
    </location>
</feature>
<evidence type="ECO:0000313" key="2">
    <source>
        <dbReference type="EMBL" id="SCZ10162.1"/>
    </source>
</evidence>
<dbReference type="PANTHER" id="PTHR42705:SF2">
    <property type="entry name" value="BIFUNCTIONAL NON-HOMOLOGOUS END JOINING PROTEIN LIGD"/>
    <property type="match status" value="1"/>
</dbReference>
<dbReference type="InterPro" id="IPR014145">
    <property type="entry name" value="LigD_pol_dom"/>
</dbReference>
<name>A0A1G5LBB2_9FIRM</name>
<organism evidence="2 3">
    <name type="scientific">Alkaliphilus peptidifermentans DSM 18978</name>
    <dbReference type="NCBI Taxonomy" id="1120976"/>
    <lineage>
        <taxon>Bacteria</taxon>
        <taxon>Bacillati</taxon>
        <taxon>Bacillota</taxon>
        <taxon>Clostridia</taxon>
        <taxon>Peptostreptococcales</taxon>
        <taxon>Natronincolaceae</taxon>
        <taxon>Alkaliphilus</taxon>
    </lineage>
</organism>
<sequence>MLKEIFDKLQLISFIKTSGNKGLQVYIPLPENEFSYQQTRRFTEFIAGFIITREPKWFTTERLKKNRGKRLYVDYLQHAYGKTIIAPYSLRGNEDALVSTPLFWEEITHRIKPSQFPMETVIERIDSIGCPFSSFEKIKRKQAFNRVIELLKMQQENLSKG</sequence>
<dbReference type="EMBL" id="FMUS01000048">
    <property type="protein sequence ID" value="SCZ10162.1"/>
    <property type="molecule type" value="Genomic_DNA"/>
</dbReference>
<dbReference type="GO" id="GO:0016874">
    <property type="term" value="F:ligase activity"/>
    <property type="evidence" value="ECO:0007669"/>
    <property type="project" value="UniProtKB-KW"/>
</dbReference>
<protein>
    <submittedName>
        <fullName evidence="2">DNA ligase D, polymerase domain-containing protein</fullName>
    </submittedName>
</protein>
<dbReference type="AlphaFoldDB" id="A0A1G5LBB2"/>